<dbReference type="AlphaFoldDB" id="A0A7R9CSQ3"/>
<feature type="compositionally biased region" description="Basic and acidic residues" evidence="1">
    <location>
        <begin position="20"/>
        <end position="30"/>
    </location>
</feature>
<feature type="compositionally biased region" description="Polar residues" evidence="1">
    <location>
        <begin position="31"/>
        <end position="45"/>
    </location>
</feature>
<evidence type="ECO:0000313" key="2">
    <source>
        <dbReference type="EMBL" id="CAD7401509.1"/>
    </source>
</evidence>
<organism evidence="2">
    <name type="scientific">Timema cristinae</name>
    <name type="common">Walking stick</name>
    <dbReference type="NCBI Taxonomy" id="61476"/>
    <lineage>
        <taxon>Eukaryota</taxon>
        <taxon>Metazoa</taxon>
        <taxon>Ecdysozoa</taxon>
        <taxon>Arthropoda</taxon>
        <taxon>Hexapoda</taxon>
        <taxon>Insecta</taxon>
        <taxon>Pterygota</taxon>
        <taxon>Neoptera</taxon>
        <taxon>Polyneoptera</taxon>
        <taxon>Phasmatodea</taxon>
        <taxon>Timematodea</taxon>
        <taxon>Timematoidea</taxon>
        <taxon>Timematidae</taxon>
        <taxon>Timema</taxon>
    </lineage>
</organism>
<gene>
    <name evidence="2" type="ORF">TCEB3V08_LOCUS6036</name>
</gene>
<sequence length="106" mass="10981">MAGHGGSVLEVVPLLIMEVSNKEATSRETTSKGTTSKEGANNQITKDPIAGGVPDTLLQVMALVTIVTTTEGDPHDTPLLGGTSSRSGHLAKHVMTVSKYPTPSLD</sequence>
<feature type="region of interest" description="Disordered" evidence="1">
    <location>
        <begin position="71"/>
        <end position="106"/>
    </location>
</feature>
<feature type="region of interest" description="Disordered" evidence="1">
    <location>
        <begin position="20"/>
        <end position="51"/>
    </location>
</feature>
<dbReference type="EMBL" id="OC318328">
    <property type="protein sequence ID" value="CAD7401509.1"/>
    <property type="molecule type" value="Genomic_DNA"/>
</dbReference>
<evidence type="ECO:0000256" key="1">
    <source>
        <dbReference type="SAM" id="MobiDB-lite"/>
    </source>
</evidence>
<protein>
    <submittedName>
        <fullName evidence="2">Uncharacterized protein</fullName>
    </submittedName>
</protein>
<name>A0A7R9CSQ3_TIMCR</name>
<accession>A0A7R9CSQ3</accession>
<reference evidence="2" key="1">
    <citation type="submission" date="2020-11" db="EMBL/GenBank/DDBJ databases">
        <authorList>
            <person name="Tran Van P."/>
        </authorList>
    </citation>
    <scope>NUCLEOTIDE SEQUENCE</scope>
</reference>
<proteinExistence type="predicted"/>